<sequence length="1015" mass="109446">MHIHLLHNLRAGRRLGAFLVAALVWMAALPAAWAQSRTVTGTVTAQEDNSPLPGVTVLVKGTTNGTATGADGGFSIAVPDNNAVLVFSFIGFQSQEIPVGSQATINAKLASDVQALSEVVVIGYGEQQKKDVTGGVVALTPKEFNKGVIASPEQLLQGRAAGVQITPASGEPGAAVNIRIRGTTSIRGGNNPLFVVDGVPLDGGNNERGTDYGAGEQSPRNPLTFLNPADIENITVLKDASAAAIYGARGANGVVLITTRRGKAGTQSLNFAVSSSISSPLKRYDLLSASEFIPALQAAGGDPNAPGVNGGASTDWQDEVLRTSLTQNYSVDFGGGNEDTRYFFSLGYNDQQGIIRRSGLKRLAGRVNATHELFNDKVVLELNLATSGVQDQYAPVGDNAGFRGNLIGAALQANPTFPIRNPDGTYYTPGGDFRNPVATMNLIDDNGNTNRTLGRISATWRIIKGLSYKLNFALDNATSVRRVSIPRGLPGFNDDITVGPNNPRTGTGLNVANGLANITNQFATSRLLEHTLNYSGKLGIGTLDGLLGFAYQRFENRNNYTLASNFLADVVRSGLPLYDVIGGVNNKDNRSYYSGAARGQNELQSYFGRLQYNINERYIFTGTLRVDGSSKFGPNNKYGYFPALAFGWQLSEEGFIPEAFSQLKLRLNWGLTGNQEYPGNTSRVIFSFDPNNAAVTPLNNPNADIRWEQTQQYGAGIDFGLMEGRFTGTLDYFKKGTKDLIFQAVQSQPTATQFVWVNLPGNVNNEGAELTLGYDIIQNDAFNWNTSFNATYVTTKVTGIGTIINTGDINGQGLSGAYAQQIRDGYPVGAFFLREFGGYEEDGTGVYPNNEELTYAGNAIPKFNFGLSNSFTYGNWDLNLFLTAATNFYVYNNTANAIFVKGNLRNGRNVTRDVVDSQESANNFAEASTRFLERGDFLRLSNFTLGHNFKLPEGIYLKNARLYVTGQNVFLISKYSGVDPEINTNKARDNVPSIGIDYTAFPSARTFTIGLSAGF</sequence>
<feature type="domain" description="TonB-dependent receptor plug" evidence="9">
    <location>
        <begin position="129"/>
        <end position="254"/>
    </location>
</feature>
<keyword evidence="6 7" id="KW-0998">Cell outer membrane</keyword>
<dbReference type="EMBL" id="CADCTQ010000505">
    <property type="protein sequence ID" value="CAA9309817.1"/>
    <property type="molecule type" value="Genomic_DNA"/>
</dbReference>
<dbReference type="NCBIfam" id="TIGR04057">
    <property type="entry name" value="SusC_RagA_signa"/>
    <property type="match status" value="1"/>
</dbReference>
<dbReference type="FunFam" id="2.170.130.10:FF:000008">
    <property type="entry name" value="SusC/RagA family TonB-linked outer membrane protein"/>
    <property type="match status" value="1"/>
</dbReference>
<protein>
    <submittedName>
        <fullName evidence="10">Outer membrane TonB-dependent transporter, utilization system for glycans and polysaccharides (PUL), SusC family</fullName>
    </submittedName>
</protein>
<organism evidence="10">
    <name type="scientific">uncultured Cytophagales bacterium</name>
    <dbReference type="NCBI Taxonomy" id="158755"/>
    <lineage>
        <taxon>Bacteria</taxon>
        <taxon>Pseudomonadati</taxon>
        <taxon>Bacteroidota</taxon>
        <taxon>Sphingobacteriia</taxon>
        <taxon>Sphingobacteriales</taxon>
        <taxon>environmental samples</taxon>
    </lineage>
</organism>
<dbReference type="InterPro" id="IPR023996">
    <property type="entry name" value="TonB-dep_OMP_SusC/RagA"/>
</dbReference>
<dbReference type="InterPro" id="IPR036942">
    <property type="entry name" value="Beta-barrel_TonB_sf"/>
</dbReference>
<comment type="similarity">
    <text evidence="7">Belongs to the TonB-dependent receptor family.</text>
</comment>
<evidence type="ECO:0000313" key="10">
    <source>
        <dbReference type="EMBL" id="CAA9309817.1"/>
    </source>
</evidence>
<keyword evidence="5 7" id="KW-0472">Membrane</keyword>
<dbReference type="SUPFAM" id="SSF56935">
    <property type="entry name" value="Porins"/>
    <property type="match status" value="1"/>
</dbReference>
<keyword evidence="3 7" id="KW-1134">Transmembrane beta strand</keyword>
<dbReference type="NCBIfam" id="TIGR04056">
    <property type="entry name" value="OMP_RagA_SusC"/>
    <property type="match status" value="1"/>
</dbReference>
<dbReference type="SUPFAM" id="SSF49464">
    <property type="entry name" value="Carboxypeptidase regulatory domain-like"/>
    <property type="match status" value="1"/>
</dbReference>
<dbReference type="InterPro" id="IPR008969">
    <property type="entry name" value="CarboxyPept-like_regulatory"/>
</dbReference>
<evidence type="ECO:0000259" key="9">
    <source>
        <dbReference type="Pfam" id="PF07715"/>
    </source>
</evidence>
<evidence type="ECO:0000256" key="1">
    <source>
        <dbReference type="ARBA" id="ARBA00004571"/>
    </source>
</evidence>
<dbReference type="AlphaFoldDB" id="A0A6J4KNK6"/>
<dbReference type="Gene3D" id="2.170.130.10">
    <property type="entry name" value="TonB-dependent receptor, plug domain"/>
    <property type="match status" value="1"/>
</dbReference>
<dbReference type="Gene3D" id="2.60.40.1120">
    <property type="entry name" value="Carboxypeptidase-like, regulatory domain"/>
    <property type="match status" value="1"/>
</dbReference>
<keyword evidence="2 7" id="KW-0813">Transport</keyword>
<dbReference type="Pfam" id="PF13715">
    <property type="entry name" value="CarbopepD_reg_2"/>
    <property type="match status" value="1"/>
</dbReference>
<reference evidence="10" key="1">
    <citation type="submission" date="2020-02" db="EMBL/GenBank/DDBJ databases">
        <authorList>
            <person name="Meier V. D."/>
        </authorList>
    </citation>
    <scope>NUCLEOTIDE SEQUENCE</scope>
    <source>
        <strain evidence="10">AVDCRST_MAG56</strain>
    </source>
</reference>
<keyword evidence="4 7" id="KW-0812">Transmembrane</keyword>
<evidence type="ECO:0000256" key="5">
    <source>
        <dbReference type="ARBA" id="ARBA00023136"/>
    </source>
</evidence>
<accession>A0A6J4KNK6</accession>
<evidence type="ECO:0000256" key="4">
    <source>
        <dbReference type="ARBA" id="ARBA00022692"/>
    </source>
</evidence>
<evidence type="ECO:0000256" key="2">
    <source>
        <dbReference type="ARBA" id="ARBA00022448"/>
    </source>
</evidence>
<dbReference type="GO" id="GO:0009279">
    <property type="term" value="C:cell outer membrane"/>
    <property type="evidence" value="ECO:0007669"/>
    <property type="project" value="UniProtKB-SubCell"/>
</dbReference>
<evidence type="ECO:0000256" key="3">
    <source>
        <dbReference type="ARBA" id="ARBA00022452"/>
    </source>
</evidence>
<dbReference type="Gene3D" id="2.40.170.20">
    <property type="entry name" value="TonB-dependent receptor, beta-barrel domain"/>
    <property type="match status" value="1"/>
</dbReference>
<feature type="signal peptide" evidence="8">
    <location>
        <begin position="1"/>
        <end position="34"/>
    </location>
</feature>
<dbReference type="InterPro" id="IPR037066">
    <property type="entry name" value="Plug_dom_sf"/>
</dbReference>
<dbReference type="Pfam" id="PF07715">
    <property type="entry name" value="Plug"/>
    <property type="match status" value="1"/>
</dbReference>
<dbReference type="InterPro" id="IPR023997">
    <property type="entry name" value="TonB-dep_OMP_SusC/RagA_CS"/>
</dbReference>
<gene>
    <name evidence="10" type="ORF">AVDCRST_MAG56-6187</name>
</gene>
<feature type="chain" id="PRO_5027090357" evidence="8">
    <location>
        <begin position="35"/>
        <end position="1015"/>
    </location>
</feature>
<keyword evidence="8" id="KW-0732">Signal</keyword>
<evidence type="ECO:0000256" key="6">
    <source>
        <dbReference type="ARBA" id="ARBA00023237"/>
    </source>
</evidence>
<dbReference type="InterPro" id="IPR039426">
    <property type="entry name" value="TonB-dep_rcpt-like"/>
</dbReference>
<name>A0A6J4KNK6_9SPHI</name>
<evidence type="ECO:0000256" key="8">
    <source>
        <dbReference type="SAM" id="SignalP"/>
    </source>
</evidence>
<comment type="subcellular location">
    <subcellularLocation>
        <location evidence="1 7">Cell outer membrane</location>
        <topology evidence="1 7">Multi-pass membrane protein</topology>
    </subcellularLocation>
</comment>
<dbReference type="InterPro" id="IPR012910">
    <property type="entry name" value="Plug_dom"/>
</dbReference>
<dbReference type="PROSITE" id="PS52016">
    <property type="entry name" value="TONB_DEPENDENT_REC_3"/>
    <property type="match status" value="1"/>
</dbReference>
<proteinExistence type="inferred from homology"/>
<evidence type="ECO:0000256" key="7">
    <source>
        <dbReference type="PROSITE-ProRule" id="PRU01360"/>
    </source>
</evidence>